<comment type="caution">
    <text evidence="5">The sequence shown here is derived from an EMBL/GenBank/DDBJ whole genome shotgun (WGS) entry which is preliminary data.</text>
</comment>
<dbReference type="AlphaFoldDB" id="A0A542ZVU9"/>
<evidence type="ECO:0000256" key="2">
    <source>
        <dbReference type="ARBA" id="ARBA00023315"/>
    </source>
</evidence>
<evidence type="ECO:0000313" key="5">
    <source>
        <dbReference type="EMBL" id="TQL64484.1"/>
    </source>
</evidence>
<dbReference type="GO" id="GO:0005886">
    <property type="term" value="C:plasma membrane"/>
    <property type="evidence" value="ECO:0007669"/>
    <property type="project" value="TreeGrafter"/>
</dbReference>
<dbReference type="GO" id="GO:0006654">
    <property type="term" value="P:phosphatidic acid biosynthetic process"/>
    <property type="evidence" value="ECO:0007669"/>
    <property type="project" value="TreeGrafter"/>
</dbReference>
<name>A0A542ZVU9_RARFA</name>
<organism evidence="5 6">
    <name type="scientific">Rarobacter faecitabidus</name>
    <dbReference type="NCBI Taxonomy" id="13243"/>
    <lineage>
        <taxon>Bacteria</taxon>
        <taxon>Bacillati</taxon>
        <taxon>Actinomycetota</taxon>
        <taxon>Actinomycetes</taxon>
        <taxon>Micrococcales</taxon>
        <taxon>Rarobacteraceae</taxon>
        <taxon>Rarobacter</taxon>
    </lineage>
</organism>
<proteinExistence type="predicted"/>
<protein>
    <submittedName>
        <fullName evidence="5">1-acyl-sn-glycerol-3-phosphate acyltransferase</fullName>
    </submittedName>
</protein>
<evidence type="ECO:0000313" key="6">
    <source>
        <dbReference type="Proteomes" id="UP000315389"/>
    </source>
</evidence>
<dbReference type="Proteomes" id="UP000315389">
    <property type="component" value="Unassembled WGS sequence"/>
</dbReference>
<dbReference type="SUPFAM" id="SSF69593">
    <property type="entry name" value="Glycerol-3-phosphate (1)-acyltransferase"/>
    <property type="match status" value="1"/>
</dbReference>
<keyword evidence="6" id="KW-1185">Reference proteome</keyword>
<sequence>MSSPGAGRVTAQRPKRGRSGIPGHWGPRWSAKVGWFLARVVWRTRVLGRANVPATGPVIIAGNHTGVVDGPVLLGVSPRRLHIMVKEEMFRGAVGAILRAAGQIPVDRASGRAALATARAILARGDCVGIFPEGSRGGGGVDEVHGGVAWLALNSAAVVVPAAVLGTRRSGESVSKVPGFRRCLVVEFGNPVRVERLPGESGRAALVRAGEVIRVALADTVAGAAAKHGIALPRD</sequence>
<dbReference type="InterPro" id="IPR002123">
    <property type="entry name" value="Plipid/glycerol_acylTrfase"/>
</dbReference>
<gene>
    <name evidence="5" type="ORF">FB461_0989</name>
</gene>
<evidence type="ECO:0000256" key="1">
    <source>
        <dbReference type="ARBA" id="ARBA00022679"/>
    </source>
</evidence>
<keyword evidence="2 5" id="KW-0012">Acyltransferase</keyword>
<keyword evidence="1 5" id="KW-0808">Transferase</keyword>
<dbReference type="GO" id="GO:0003841">
    <property type="term" value="F:1-acylglycerol-3-phosphate O-acyltransferase activity"/>
    <property type="evidence" value="ECO:0007669"/>
    <property type="project" value="TreeGrafter"/>
</dbReference>
<feature type="domain" description="Phospholipid/glycerol acyltransferase" evidence="4">
    <location>
        <begin position="58"/>
        <end position="167"/>
    </location>
</feature>
<dbReference type="PANTHER" id="PTHR10434">
    <property type="entry name" value="1-ACYL-SN-GLYCEROL-3-PHOSPHATE ACYLTRANSFERASE"/>
    <property type="match status" value="1"/>
</dbReference>
<evidence type="ECO:0000256" key="3">
    <source>
        <dbReference type="SAM" id="MobiDB-lite"/>
    </source>
</evidence>
<dbReference type="CDD" id="cd07989">
    <property type="entry name" value="LPLAT_AGPAT-like"/>
    <property type="match status" value="1"/>
</dbReference>
<dbReference type="RefSeq" id="WP_246046018.1">
    <property type="nucleotide sequence ID" value="NZ_BAAASV010000007.1"/>
</dbReference>
<dbReference type="Pfam" id="PF01553">
    <property type="entry name" value="Acyltransferase"/>
    <property type="match status" value="1"/>
</dbReference>
<evidence type="ECO:0000259" key="4">
    <source>
        <dbReference type="SMART" id="SM00563"/>
    </source>
</evidence>
<dbReference type="EMBL" id="VFOS01000001">
    <property type="protein sequence ID" value="TQL64484.1"/>
    <property type="molecule type" value="Genomic_DNA"/>
</dbReference>
<dbReference type="SMART" id="SM00563">
    <property type="entry name" value="PlsC"/>
    <property type="match status" value="1"/>
</dbReference>
<reference evidence="5 6" key="1">
    <citation type="submission" date="2019-06" db="EMBL/GenBank/DDBJ databases">
        <title>Sequencing the genomes of 1000 actinobacteria strains.</title>
        <authorList>
            <person name="Klenk H.-P."/>
        </authorList>
    </citation>
    <scope>NUCLEOTIDE SEQUENCE [LARGE SCALE GENOMIC DNA]</scope>
    <source>
        <strain evidence="5 6">DSM 4813</strain>
    </source>
</reference>
<accession>A0A542ZVU9</accession>
<feature type="region of interest" description="Disordered" evidence="3">
    <location>
        <begin position="1"/>
        <end position="25"/>
    </location>
</feature>
<dbReference type="PANTHER" id="PTHR10434:SF11">
    <property type="entry name" value="1-ACYL-SN-GLYCEROL-3-PHOSPHATE ACYLTRANSFERASE"/>
    <property type="match status" value="1"/>
</dbReference>